<gene>
    <name evidence="3" type="ORF">DK869_04595</name>
</gene>
<feature type="binding site" evidence="2">
    <location>
        <position position="153"/>
    </location>
    <ligand>
        <name>Fe cation</name>
        <dbReference type="ChEBI" id="CHEBI:24875"/>
        <label>2</label>
    </ligand>
</feature>
<evidence type="ECO:0000256" key="1">
    <source>
        <dbReference type="PIRSR" id="PIRSR004789-50"/>
    </source>
</evidence>
<dbReference type="InterPro" id="IPR029052">
    <property type="entry name" value="Metallo-depent_PP-like"/>
</dbReference>
<dbReference type="AlphaFoldDB" id="A0A318N1T8"/>
<dbReference type="NCBIfam" id="TIGR00282">
    <property type="entry name" value="TIGR00282 family metallophosphoesterase"/>
    <property type="match status" value="1"/>
</dbReference>
<dbReference type="CDD" id="cd07382">
    <property type="entry name" value="MPP_DR1281"/>
    <property type="match status" value="1"/>
</dbReference>
<dbReference type="PANTHER" id="PTHR36303:SF1">
    <property type="entry name" value="2',3'-CYCLIC-NUCLEOTIDE 2'-PHOSPHODIESTERASE"/>
    <property type="match status" value="1"/>
</dbReference>
<feature type="active site" description="Proton donor" evidence="1">
    <location>
        <position position="68"/>
    </location>
</feature>
<sequence length="272" mass="30067">MRIAFLGDIVGRSGREAVIKELPMLRSKLSLDQVIVNAENASHGFGLSPIIAQDLFRAGVDVITLGNHSWDRKDLIAYIAQDPRIVRPINYPIGTPGQGYYISFTKDEKKILVINAMGRLYMDPLDDPFKMIETLLISYRLGETVDAILIDIHAEASSEKMSLGYYLDGKVSAVIGTHTHVPTADYRILPLGTAYQTDAGMCGDYNSVIGMQKEAAINRFVTKMPGYRFQPAEGSATICGLFIEIDDATGLAKRTFPIRFQGELDTFLPDIK</sequence>
<proteinExistence type="predicted"/>
<dbReference type="GO" id="GO:0004113">
    <property type="term" value="F:2',3'-cyclic-nucleotide 3'-phosphodiesterase activity"/>
    <property type="evidence" value="ECO:0007669"/>
    <property type="project" value="TreeGrafter"/>
</dbReference>
<keyword evidence="4" id="KW-1185">Reference proteome</keyword>
<dbReference type="Pfam" id="PF13277">
    <property type="entry name" value="YmdB"/>
    <property type="match status" value="1"/>
</dbReference>
<dbReference type="InterPro" id="IPR005235">
    <property type="entry name" value="YmdB-like"/>
</dbReference>
<dbReference type="RefSeq" id="WP_110438826.1">
    <property type="nucleotide sequence ID" value="NZ_CP046393.1"/>
</dbReference>
<evidence type="ECO:0000256" key="2">
    <source>
        <dbReference type="PIRSR" id="PIRSR004789-51"/>
    </source>
</evidence>
<accession>A0A318N1T8</accession>
<reference evidence="3 4" key="1">
    <citation type="submission" date="2018-05" db="EMBL/GenBank/DDBJ databases">
        <title>Reference genomes for bee gut microbiota database.</title>
        <authorList>
            <person name="Ellegaard K.M."/>
        </authorList>
    </citation>
    <scope>NUCLEOTIDE SEQUENCE [LARGE SCALE GENOMIC DNA]</scope>
    <source>
        <strain evidence="3 4">ESL0284</strain>
    </source>
</reference>
<evidence type="ECO:0000313" key="3">
    <source>
        <dbReference type="EMBL" id="PXZ00684.1"/>
    </source>
</evidence>
<protein>
    <submittedName>
        <fullName evidence="3">TIGR00282 family metallophosphoesterase</fullName>
    </submittedName>
</protein>
<evidence type="ECO:0000313" key="4">
    <source>
        <dbReference type="Proteomes" id="UP000247565"/>
    </source>
</evidence>
<feature type="binding site" evidence="2">
    <location>
        <position position="180"/>
    </location>
    <ligand>
        <name>Fe cation</name>
        <dbReference type="ChEBI" id="CHEBI:24875"/>
        <label>1</label>
    </ligand>
</feature>
<keyword evidence="2" id="KW-0479">Metal-binding</keyword>
<name>A0A318N1T8_9PROT</name>
<dbReference type="Proteomes" id="UP000247565">
    <property type="component" value="Unassembled WGS sequence"/>
</dbReference>
<dbReference type="SUPFAM" id="SSF56300">
    <property type="entry name" value="Metallo-dependent phosphatases"/>
    <property type="match status" value="1"/>
</dbReference>
<dbReference type="Gene3D" id="3.60.21.10">
    <property type="match status" value="1"/>
</dbReference>
<dbReference type="PIRSF" id="PIRSF004789">
    <property type="entry name" value="DR1281"/>
    <property type="match status" value="1"/>
</dbReference>
<feature type="binding site" evidence="2">
    <location>
        <position position="39"/>
    </location>
    <ligand>
        <name>Fe cation</name>
        <dbReference type="ChEBI" id="CHEBI:24875"/>
        <label>1</label>
    </ligand>
</feature>
<feature type="binding site" evidence="2">
    <location>
        <position position="178"/>
    </location>
    <ligand>
        <name>Fe cation</name>
        <dbReference type="ChEBI" id="CHEBI:24875"/>
        <label>2</label>
    </ligand>
</feature>
<feature type="binding site" evidence="2">
    <location>
        <position position="39"/>
    </location>
    <ligand>
        <name>Fe cation</name>
        <dbReference type="ChEBI" id="CHEBI:24875"/>
        <label>2</label>
    </ligand>
</feature>
<dbReference type="EMBL" id="QGLT01000002">
    <property type="protein sequence ID" value="PXZ00684.1"/>
    <property type="molecule type" value="Genomic_DNA"/>
</dbReference>
<dbReference type="OrthoDB" id="9801109at2"/>
<feature type="binding site" evidence="2">
    <location>
        <position position="40"/>
    </location>
    <ligand>
        <name>Fe cation</name>
        <dbReference type="ChEBI" id="CHEBI:24875"/>
        <label>1</label>
    </ligand>
</feature>
<comment type="caution">
    <text evidence="3">The sequence shown here is derived from an EMBL/GenBank/DDBJ whole genome shotgun (WGS) entry which is preliminary data.</text>
</comment>
<dbReference type="PANTHER" id="PTHR36303">
    <property type="entry name" value="2',3'-CYCLIC-NUCLEOTIDE 2'-PHOSPHODIESTERASE"/>
    <property type="match status" value="1"/>
</dbReference>
<organism evidence="3 4">
    <name type="scientific">Commensalibacter melissae</name>
    <dbReference type="NCBI Taxonomy" id="2070537"/>
    <lineage>
        <taxon>Bacteria</taxon>
        <taxon>Pseudomonadati</taxon>
        <taxon>Pseudomonadota</taxon>
        <taxon>Alphaproteobacteria</taxon>
        <taxon>Acetobacterales</taxon>
        <taxon>Acetobacteraceae</taxon>
    </lineage>
</organism>
<feature type="binding site" evidence="2">
    <location>
        <position position="67"/>
    </location>
    <ligand>
        <name>Fe cation</name>
        <dbReference type="ChEBI" id="CHEBI:24875"/>
        <label>2</label>
    </ligand>
</feature>
<dbReference type="GO" id="GO:0046872">
    <property type="term" value="F:metal ion binding"/>
    <property type="evidence" value="ECO:0007669"/>
    <property type="project" value="UniProtKB-KW"/>
</dbReference>
<feature type="binding site" evidence="2">
    <location>
        <position position="8"/>
    </location>
    <ligand>
        <name>Fe cation</name>
        <dbReference type="ChEBI" id="CHEBI:24875"/>
        <label>1</label>
    </ligand>
</feature>